<comment type="similarity">
    <text evidence="2 5">Belongs to the RxLR effector family.</text>
</comment>
<feature type="chain" id="PRO_5044994270" description="RxLR effector protein" evidence="5">
    <location>
        <begin position="23"/>
        <end position="277"/>
    </location>
</feature>
<protein>
    <recommendedName>
        <fullName evidence="5">RxLR effector protein</fullName>
    </recommendedName>
</protein>
<comment type="domain">
    <text evidence="5">The RxLR-dEER motif acts to carry the protein into the host cell cytoplasm through binding to cell surface phosphatidylinositol-3-phosphate.</text>
</comment>
<organism evidence="6 7">
    <name type="scientific">Phytophthora boehmeriae</name>
    <dbReference type="NCBI Taxonomy" id="109152"/>
    <lineage>
        <taxon>Eukaryota</taxon>
        <taxon>Sar</taxon>
        <taxon>Stramenopiles</taxon>
        <taxon>Oomycota</taxon>
        <taxon>Peronosporomycetes</taxon>
        <taxon>Peronosporales</taxon>
        <taxon>Peronosporaceae</taxon>
        <taxon>Phytophthora</taxon>
    </lineage>
</organism>
<proteinExistence type="inferred from homology"/>
<evidence type="ECO:0000256" key="1">
    <source>
        <dbReference type="ARBA" id="ARBA00004613"/>
    </source>
</evidence>
<accession>A0A8T1VQ93</accession>
<name>A0A8T1VQ93_9STRA</name>
<comment type="caution">
    <text evidence="6">The sequence shown here is derived from an EMBL/GenBank/DDBJ whole genome shotgun (WGS) entry which is preliminary data.</text>
</comment>
<feature type="signal peptide" evidence="5">
    <location>
        <begin position="1"/>
        <end position="22"/>
    </location>
</feature>
<dbReference type="Proteomes" id="UP000693981">
    <property type="component" value="Unassembled WGS sequence"/>
</dbReference>
<dbReference type="InterPro" id="IPR031825">
    <property type="entry name" value="RXLR"/>
</dbReference>
<comment type="function">
    <text evidence="5">Effector that suppresses plant defense responses during pathogen infection.</text>
</comment>
<evidence type="ECO:0000256" key="2">
    <source>
        <dbReference type="ARBA" id="ARBA00010400"/>
    </source>
</evidence>
<sequence>MHLFNILLVAIVTFAGTNQTFAAVTNSKVLTADLRDISDGALIAVSTDTNGAKHLRTTKIADEVDDSFVDITNSTNSLDTEERAADVASILSSVGMKLKRLWWLQFGTSENAVKKALGLQGLTGKQLTSHKNFQHFEWVRFRREEDKLYQWLREIPPLPTYGVWEKLGLDKMVLRNMPLKEIKKTAEYATYARYLKKFDKFVMIKRNTIHPARNQIPRSATTTEMTAKAELWAANKMTSEYVLYALGLDKLKGQALTAHGDYKYYLMFLEFTKQKHN</sequence>
<evidence type="ECO:0000256" key="3">
    <source>
        <dbReference type="ARBA" id="ARBA00022525"/>
    </source>
</evidence>
<evidence type="ECO:0000256" key="4">
    <source>
        <dbReference type="ARBA" id="ARBA00022729"/>
    </source>
</evidence>
<gene>
    <name evidence="6" type="ORF">PHYBOEH_009872</name>
</gene>
<evidence type="ECO:0000256" key="5">
    <source>
        <dbReference type="RuleBase" id="RU367124"/>
    </source>
</evidence>
<evidence type="ECO:0000313" key="7">
    <source>
        <dbReference type="Proteomes" id="UP000693981"/>
    </source>
</evidence>
<dbReference type="AlphaFoldDB" id="A0A8T1VQ93"/>
<keyword evidence="3 5" id="KW-0964">Secreted</keyword>
<keyword evidence="4 5" id="KW-0732">Signal</keyword>
<dbReference type="Pfam" id="PF16810">
    <property type="entry name" value="RXLR"/>
    <property type="match status" value="1"/>
</dbReference>
<dbReference type="OrthoDB" id="128682at2759"/>
<dbReference type="EMBL" id="JAGDFL010000645">
    <property type="protein sequence ID" value="KAG7383525.1"/>
    <property type="molecule type" value="Genomic_DNA"/>
</dbReference>
<keyword evidence="7" id="KW-1185">Reference proteome</keyword>
<reference evidence="6" key="1">
    <citation type="submission" date="2021-02" db="EMBL/GenBank/DDBJ databases">
        <authorList>
            <person name="Palmer J.M."/>
        </authorList>
    </citation>
    <scope>NUCLEOTIDE SEQUENCE</scope>
    <source>
        <strain evidence="6">SCRP23</strain>
    </source>
</reference>
<comment type="subcellular location">
    <subcellularLocation>
        <location evidence="1 5">Secreted</location>
    </subcellularLocation>
</comment>
<evidence type="ECO:0000313" key="6">
    <source>
        <dbReference type="EMBL" id="KAG7383525.1"/>
    </source>
</evidence>